<feature type="domain" description="ATP-grasp" evidence="2">
    <location>
        <begin position="225"/>
        <end position="492"/>
    </location>
</feature>
<organism evidence="3 4">
    <name type="scientific">Lampropedia puyangensis</name>
    <dbReference type="NCBI Taxonomy" id="1330072"/>
    <lineage>
        <taxon>Bacteria</taxon>
        <taxon>Pseudomonadati</taxon>
        <taxon>Pseudomonadota</taxon>
        <taxon>Betaproteobacteria</taxon>
        <taxon>Burkholderiales</taxon>
        <taxon>Comamonadaceae</taxon>
        <taxon>Lampropedia</taxon>
    </lineage>
</organism>
<dbReference type="InterPro" id="IPR036565">
    <property type="entry name" value="Mur-like_cat_sf"/>
</dbReference>
<dbReference type="Proteomes" id="UP000308917">
    <property type="component" value="Unassembled WGS sequence"/>
</dbReference>
<dbReference type="GO" id="GO:0046872">
    <property type="term" value="F:metal ion binding"/>
    <property type="evidence" value="ECO:0007669"/>
    <property type="project" value="InterPro"/>
</dbReference>
<dbReference type="AlphaFoldDB" id="A0A4S8F8G5"/>
<dbReference type="GO" id="GO:0071160">
    <property type="term" value="F:cyanophycin synthetase activity (L-aspartate-adding)"/>
    <property type="evidence" value="ECO:0007669"/>
    <property type="project" value="UniProtKB-EC"/>
</dbReference>
<protein>
    <submittedName>
        <fullName evidence="3">Cyanophycin synthetase</fullName>
        <ecNumber evidence="3">6.3.2.29</ecNumber>
        <ecNumber evidence="3">6.3.2.30</ecNumber>
    </submittedName>
</protein>
<dbReference type="OrthoDB" id="9803907at2"/>
<evidence type="ECO:0000259" key="2">
    <source>
        <dbReference type="PROSITE" id="PS50975"/>
    </source>
</evidence>
<dbReference type="InterPro" id="IPR044019">
    <property type="entry name" value="Cyanophycin_syn_N"/>
</dbReference>
<dbReference type="InterPro" id="IPR011810">
    <property type="entry name" value="Cya_phycin_syn"/>
</dbReference>
<dbReference type="NCBIfam" id="NF010623">
    <property type="entry name" value="PRK14016.1"/>
    <property type="match status" value="1"/>
</dbReference>
<evidence type="ECO:0000313" key="3">
    <source>
        <dbReference type="EMBL" id="THU02554.1"/>
    </source>
</evidence>
<dbReference type="Pfam" id="PF13549">
    <property type="entry name" value="ATP-grasp_5"/>
    <property type="match status" value="1"/>
</dbReference>
<dbReference type="EC" id="6.3.2.29" evidence="3"/>
<sequence length="779" mass="84258">MPTFKDIALLRVNYLRGPSIWTYREVLEVWLDLGELEEYPSNKIPGFPERLKTWLPGLVEHHCGVGERGGFLMRLDEGTWPGHILEHIIIELLNLAGMPTAFGQTRSTSQYGVYRMVFRAKDEQVARVALREGHRLIMAAINDQSFDVALAVSAIREVIEERYLGPSTAAIVDAAFERRIPAFRLNDGNLVQLGYGSAQKRIWTTETANTSAIAEGIANDKDMTKTLIQICGVPVPEWQVAESPAEAWEAAQDIGVPVVVKPSDASRNRGVFVNLRTQAEVEAAWTAAEPHGYEVMVERMVPGNEHRLLVVGGKVVAAARSESLKVTGDGQSSVAQLIDKQVNSDPRRKPQIAAKDSSAVKPVPDDLSTTFRLQPVDVRQADILHELKAQELTPESVPASGKLVLIQRSSTLVVDCTDDVHPETAEAAALAAKVVGLDIAGVDVMAQDIAMPLAAQGGAIIEVNAGPGLLMHLKPAVGSPQPVGQAIVEHLFPVPAVQDGVDAAGRIPIIGISGRHGTTGIARLVAWLLHLSGKHTGVACRQGIFLDKRCVDRRQSDHWEAGNRLLMNQQIEVAVIENSPRSILAEGLSYDRCHIGVVSDMAGHEELVDFDIQEKDQMTRVLRTQVDVVLSSGVAILNADDAQVADLARLSDGGVVFYATDAEAFARWKAQQAQQARDKTEQGKDDGEDAAALDSAAGSRWVLVRGDAIELWSESGSECIEGWQALSQHACTLGLQPTQLLASTAIAWAMGTAPELIGAGIRTFDPRLPGVQPVNRVVE</sequence>
<dbReference type="Gene3D" id="3.30.1490.20">
    <property type="entry name" value="ATP-grasp fold, A domain"/>
    <property type="match status" value="1"/>
</dbReference>
<dbReference type="GO" id="GO:0005737">
    <property type="term" value="C:cytoplasm"/>
    <property type="evidence" value="ECO:0007669"/>
    <property type="project" value="TreeGrafter"/>
</dbReference>
<dbReference type="SUPFAM" id="SSF56059">
    <property type="entry name" value="Glutathione synthetase ATP-binding domain-like"/>
    <property type="match status" value="1"/>
</dbReference>
<dbReference type="InterPro" id="IPR013815">
    <property type="entry name" value="ATP_grasp_subdomain_1"/>
</dbReference>
<dbReference type="EC" id="6.3.2.30" evidence="3"/>
<dbReference type="GO" id="GO:0018169">
    <property type="term" value="F:ribosomal S6-glutamic acid ligase activity"/>
    <property type="evidence" value="ECO:0007669"/>
    <property type="project" value="TreeGrafter"/>
</dbReference>
<dbReference type="NCBIfam" id="TIGR02068">
    <property type="entry name" value="cya_phycin_syn"/>
    <property type="match status" value="1"/>
</dbReference>
<gene>
    <name evidence="3" type="primary">cphA</name>
    <name evidence="3" type="ORF">E9531_07720</name>
</gene>
<dbReference type="PROSITE" id="PS50975">
    <property type="entry name" value="ATP_GRASP"/>
    <property type="match status" value="1"/>
</dbReference>
<dbReference type="Gene3D" id="3.30.470.20">
    <property type="entry name" value="ATP-grasp fold, B domain"/>
    <property type="match status" value="1"/>
</dbReference>
<dbReference type="Gene3D" id="3.40.1190.10">
    <property type="entry name" value="Mur-like, catalytic domain"/>
    <property type="match status" value="1"/>
</dbReference>
<dbReference type="RefSeq" id="WP_136573174.1">
    <property type="nucleotide sequence ID" value="NZ_STFG01000006.1"/>
</dbReference>
<name>A0A4S8F8G5_9BURK</name>
<reference evidence="3 4" key="1">
    <citation type="journal article" date="2015" name="Antonie Van Leeuwenhoek">
        <title>Lampropedia puyangensis sp. nov., isolated from symptomatic bark of Populus ? euramericana canker and emended description of Lampropedia hyalina (Ehrenberg 1832) Lee et al. 2004.</title>
        <authorList>
            <person name="Li Y."/>
            <person name="Wang T."/>
            <person name="Piao C.G."/>
            <person name="Wang L.F."/>
            <person name="Tian G.Z."/>
            <person name="Zhu T.H."/>
            <person name="Guo M.W."/>
        </authorList>
    </citation>
    <scope>NUCLEOTIDE SEQUENCE [LARGE SCALE GENOMIC DNA]</scope>
    <source>
        <strain evidence="3 4">2-bin</strain>
    </source>
</reference>
<keyword evidence="3" id="KW-0436">Ligase</keyword>
<evidence type="ECO:0000313" key="4">
    <source>
        <dbReference type="Proteomes" id="UP000308917"/>
    </source>
</evidence>
<dbReference type="GO" id="GO:0009432">
    <property type="term" value="P:SOS response"/>
    <property type="evidence" value="ECO:0007669"/>
    <property type="project" value="TreeGrafter"/>
</dbReference>
<dbReference type="PANTHER" id="PTHR21621">
    <property type="entry name" value="RIBOSOMAL PROTEIN S6 MODIFICATION PROTEIN"/>
    <property type="match status" value="1"/>
</dbReference>
<proteinExistence type="predicted"/>
<dbReference type="EMBL" id="STFG01000006">
    <property type="protein sequence ID" value="THU02554.1"/>
    <property type="molecule type" value="Genomic_DNA"/>
</dbReference>
<dbReference type="SUPFAM" id="SSF53623">
    <property type="entry name" value="MurD-like peptide ligases, catalytic domain"/>
    <property type="match status" value="1"/>
</dbReference>
<dbReference type="InterPro" id="IPR011761">
    <property type="entry name" value="ATP-grasp"/>
</dbReference>
<keyword evidence="1" id="KW-0067">ATP-binding</keyword>
<dbReference type="GO" id="GO:0071161">
    <property type="term" value="F:cyanophycin synthetase activity (L-arginine-adding)"/>
    <property type="evidence" value="ECO:0007669"/>
    <property type="project" value="UniProtKB-EC"/>
</dbReference>
<keyword evidence="4" id="KW-1185">Reference proteome</keyword>
<accession>A0A4S8F8G5</accession>
<dbReference type="Pfam" id="PF18921">
    <property type="entry name" value="Cyanophycin_syn"/>
    <property type="match status" value="1"/>
</dbReference>
<dbReference type="PANTHER" id="PTHR21621:SF0">
    <property type="entry name" value="BETA-CITRYLGLUTAMATE SYNTHASE B-RELATED"/>
    <property type="match status" value="1"/>
</dbReference>
<comment type="caution">
    <text evidence="3">The sequence shown here is derived from an EMBL/GenBank/DDBJ whole genome shotgun (WGS) entry which is preliminary data.</text>
</comment>
<evidence type="ECO:0000256" key="1">
    <source>
        <dbReference type="PROSITE-ProRule" id="PRU00409"/>
    </source>
</evidence>
<dbReference type="GO" id="GO:0005524">
    <property type="term" value="F:ATP binding"/>
    <property type="evidence" value="ECO:0007669"/>
    <property type="project" value="UniProtKB-UniRule"/>
</dbReference>
<keyword evidence="1" id="KW-0547">Nucleotide-binding</keyword>